<dbReference type="EMBL" id="CAJNOC010000805">
    <property type="protein sequence ID" value="CAF0805055.1"/>
    <property type="molecule type" value="Genomic_DNA"/>
</dbReference>
<protein>
    <submittedName>
        <fullName evidence="2">Uncharacterized protein</fullName>
    </submittedName>
</protein>
<comment type="caution">
    <text evidence="2">The sequence shown here is derived from an EMBL/GenBank/DDBJ whole genome shotgun (WGS) entry which is preliminary data.</text>
</comment>
<reference evidence="2" key="1">
    <citation type="submission" date="2021-02" db="EMBL/GenBank/DDBJ databases">
        <authorList>
            <person name="Nowell W R."/>
        </authorList>
    </citation>
    <scope>NUCLEOTIDE SEQUENCE</scope>
    <source>
        <strain evidence="2">Ploen Becks lab</strain>
    </source>
</reference>
<accession>A0A813T3Z2</accession>
<name>A0A813T3Z2_9BILA</name>
<feature type="compositionally biased region" description="Acidic residues" evidence="1">
    <location>
        <begin position="371"/>
        <end position="380"/>
    </location>
</feature>
<gene>
    <name evidence="2" type="ORF">OXX778_LOCUS6671</name>
</gene>
<dbReference type="AlphaFoldDB" id="A0A813T3Z2"/>
<organism evidence="2 3">
    <name type="scientific">Brachionus calyciflorus</name>
    <dbReference type="NCBI Taxonomy" id="104777"/>
    <lineage>
        <taxon>Eukaryota</taxon>
        <taxon>Metazoa</taxon>
        <taxon>Spiralia</taxon>
        <taxon>Gnathifera</taxon>
        <taxon>Rotifera</taxon>
        <taxon>Eurotatoria</taxon>
        <taxon>Monogononta</taxon>
        <taxon>Pseudotrocha</taxon>
        <taxon>Ploima</taxon>
        <taxon>Brachionidae</taxon>
        <taxon>Brachionus</taxon>
    </lineage>
</organism>
<evidence type="ECO:0000256" key="1">
    <source>
        <dbReference type="SAM" id="MobiDB-lite"/>
    </source>
</evidence>
<evidence type="ECO:0000313" key="3">
    <source>
        <dbReference type="Proteomes" id="UP000663879"/>
    </source>
</evidence>
<proteinExistence type="predicted"/>
<dbReference type="Proteomes" id="UP000663879">
    <property type="component" value="Unassembled WGS sequence"/>
</dbReference>
<keyword evidence="3" id="KW-1185">Reference proteome</keyword>
<evidence type="ECO:0000313" key="2">
    <source>
        <dbReference type="EMBL" id="CAF0805055.1"/>
    </source>
</evidence>
<sequence length="387" mass="46464">MEKDLLCEAHVMSCGEKICHYDGTPFPIFKYLQNIVTEGYICRKWFRNLESIDEIILEKCRINELECQLKDSIVIWENNILNNCLFRELENITITRPFNDIIYNEEKDQAFKIVSKEFNCKNEIFKTTSGLNITYEETKIKNYNNEVINTDGKYVLTKCTKLNEITLSSYNKSTLDPEISFVLKDTIYKGYLKENNIITKYSEYSMEKNWKRTVNFGKTIITITHKEIIQTHLDHSINFFSFESYTDNLEFKHDSKIFELNMLEKIGDNFEMKNIPNGFNFETTILPDGEQRWDYFTMLKRNIEFMRIFINRRMLFCNYHDMDKFHIAHTQEFRLAQMDPYIRENEAFERKIFERLYREYDVGLNLPFDKPEDETNENTDDTTLKEE</sequence>
<feature type="region of interest" description="Disordered" evidence="1">
    <location>
        <begin position="368"/>
        <end position="387"/>
    </location>
</feature>